<protein>
    <submittedName>
        <fullName evidence="4">Alpha/beta-hydrolase</fullName>
    </submittedName>
</protein>
<comment type="similarity">
    <text evidence="2">Belongs to the AB hydrolase superfamily. Epoxide hydrolase family.</text>
</comment>
<name>A0A5C3Q4I2_9APHY</name>
<keyword evidence="1 4" id="KW-0378">Hydrolase</keyword>
<dbReference type="Pfam" id="PF00561">
    <property type="entry name" value="Abhydrolase_1"/>
    <property type="match status" value="1"/>
</dbReference>
<organism evidence="4 5">
    <name type="scientific">Polyporus arcularius HHB13444</name>
    <dbReference type="NCBI Taxonomy" id="1314778"/>
    <lineage>
        <taxon>Eukaryota</taxon>
        <taxon>Fungi</taxon>
        <taxon>Dikarya</taxon>
        <taxon>Basidiomycota</taxon>
        <taxon>Agaricomycotina</taxon>
        <taxon>Agaricomycetes</taxon>
        <taxon>Polyporales</taxon>
        <taxon>Polyporaceae</taxon>
        <taxon>Polyporus</taxon>
    </lineage>
</organism>
<dbReference type="Proteomes" id="UP000308197">
    <property type="component" value="Unassembled WGS sequence"/>
</dbReference>
<dbReference type="STRING" id="1314778.A0A5C3Q4I2"/>
<dbReference type="InterPro" id="IPR000073">
    <property type="entry name" value="AB_hydrolase_1"/>
</dbReference>
<dbReference type="InParanoid" id="A0A5C3Q4I2"/>
<keyword evidence="5" id="KW-1185">Reference proteome</keyword>
<evidence type="ECO:0000313" key="5">
    <source>
        <dbReference type="Proteomes" id="UP000308197"/>
    </source>
</evidence>
<evidence type="ECO:0000313" key="4">
    <source>
        <dbReference type="EMBL" id="TFK93363.1"/>
    </source>
</evidence>
<dbReference type="Gene3D" id="3.40.50.1820">
    <property type="entry name" value="alpha/beta hydrolase"/>
    <property type="match status" value="1"/>
</dbReference>
<dbReference type="PRINTS" id="PR00412">
    <property type="entry name" value="EPOXHYDRLASE"/>
</dbReference>
<gene>
    <name evidence="4" type="ORF">K466DRAFT_581069</name>
</gene>
<evidence type="ECO:0000256" key="1">
    <source>
        <dbReference type="ARBA" id="ARBA00022801"/>
    </source>
</evidence>
<proteinExistence type="inferred from homology"/>
<feature type="domain" description="AB hydrolase-1" evidence="3">
    <location>
        <begin position="36"/>
        <end position="381"/>
    </location>
</feature>
<dbReference type="InterPro" id="IPR029058">
    <property type="entry name" value="AB_hydrolase_fold"/>
</dbReference>
<evidence type="ECO:0000259" key="3">
    <source>
        <dbReference type="Pfam" id="PF00561"/>
    </source>
</evidence>
<dbReference type="GO" id="GO:0016787">
    <property type="term" value="F:hydrolase activity"/>
    <property type="evidence" value="ECO:0007669"/>
    <property type="project" value="UniProtKB-KW"/>
</dbReference>
<reference evidence="4 5" key="1">
    <citation type="journal article" date="2019" name="Nat. Ecol. Evol.">
        <title>Megaphylogeny resolves global patterns of mushroom evolution.</title>
        <authorList>
            <person name="Varga T."/>
            <person name="Krizsan K."/>
            <person name="Foldi C."/>
            <person name="Dima B."/>
            <person name="Sanchez-Garcia M."/>
            <person name="Sanchez-Ramirez S."/>
            <person name="Szollosi G.J."/>
            <person name="Szarkandi J.G."/>
            <person name="Papp V."/>
            <person name="Albert L."/>
            <person name="Andreopoulos W."/>
            <person name="Angelini C."/>
            <person name="Antonin V."/>
            <person name="Barry K.W."/>
            <person name="Bougher N.L."/>
            <person name="Buchanan P."/>
            <person name="Buyck B."/>
            <person name="Bense V."/>
            <person name="Catcheside P."/>
            <person name="Chovatia M."/>
            <person name="Cooper J."/>
            <person name="Damon W."/>
            <person name="Desjardin D."/>
            <person name="Finy P."/>
            <person name="Geml J."/>
            <person name="Haridas S."/>
            <person name="Hughes K."/>
            <person name="Justo A."/>
            <person name="Karasinski D."/>
            <person name="Kautmanova I."/>
            <person name="Kiss B."/>
            <person name="Kocsube S."/>
            <person name="Kotiranta H."/>
            <person name="LaButti K.M."/>
            <person name="Lechner B.E."/>
            <person name="Liimatainen K."/>
            <person name="Lipzen A."/>
            <person name="Lukacs Z."/>
            <person name="Mihaltcheva S."/>
            <person name="Morgado L.N."/>
            <person name="Niskanen T."/>
            <person name="Noordeloos M.E."/>
            <person name="Ohm R.A."/>
            <person name="Ortiz-Santana B."/>
            <person name="Ovrebo C."/>
            <person name="Racz N."/>
            <person name="Riley R."/>
            <person name="Savchenko A."/>
            <person name="Shiryaev A."/>
            <person name="Soop K."/>
            <person name="Spirin V."/>
            <person name="Szebenyi C."/>
            <person name="Tomsovsky M."/>
            <person name="Tulloss R.E."/>
            <person name="Uehling J."/>
            <person name="Grigoriev I.V."/>
            <person name="Vagvolgyi C."/>
            <person name="Papp T."/>
            <person name="Martin F.M."/>
            <person name="Miettinen O."/>
            <person name="Hibbett D.S."/>
            <person name="Nagy L.G."/>
        </authorList>
    </citation>
    <scope>NUCLEOTIDE SEQUENCE [LARGE SCALE GENOMIC DNA]</scope>
    <source>
        <strain evidence="4 5">HHB13444</strain>
    </source>
</reference>
<sequence>MSEPSWPGLPEEITSRSLAVRDLELHILEAGDRTAPLVLLLHGFPELSYSWRNIIAPLSRQGYRVVAPDGRGYGRTKPNIPGGDYRPVAFEEDLHPYRMLNLAHDVIALVAALGYTSVAVVIGHDFGSTLAGYCAVARPDLFRSVVLMSAPFTGAPALPFATDSAPDAPAALPVRPWLLDRLVDAGLAQLDPPRKHYTHYFSGPSANAEMTEPPQGLHAFLRAYFHMKSADWEGNDPQPLPVPPTAEGLARLPHYYVMPRDASMADVVREGAPSAEEVQTKSARWLPNDVLGVYVSEYGRTGFQGGLNKYRGMINESTAEELSLFSGKKVEIPAMYLSGKKDWGVFQQPGALEKMRTEVFTRMAEEDVVLIDGAGHWVQQEQPQEVVKHIQRFIAKSI</sequence>
<dbReference type="InterPro" id="IPR000639">
    <property type="entry name" value="Epox_hydrolase-like"/>
</dbReference>
<dbReference type="AlphaFoldDB" id="A0A5C3Q4I2"/>
<accession>A0A5C3Q4I2</accession>
<dbReference type="EMBL" id="ML210983">
    <property type="protein sequence ID" value="TFK93363.1"/>
    <property type="molecule type" value="Genomic_DNA"/>
</dbReference>
<dbReference type="SUPFAM" id="SSF53474">
    <property type="entry name" value="alpha/beta-Hydrolases"/>
    <property type="match status" value="1"/>
</dbReference>
<dbReference type="PANTHER" id="PTHR43329">
    <property type="entry name" value="EPOXIDE HYDROLASE"/>
    <property type="match status" value="1"/>
</dbReference>
<evidence type="ECO:0000256" key="2">
    <source>
        <dbReference type="ARBA" id="ARBA00038334"/>
    </source>
</evidence>